<dbReference type="GO" id="GO:0045259">
    <property type="term" value="C:proton-transporting ATP synthase complex"/>
    <property type="evidence" value="ECO:0007669"/>
    <property type="project" value="InterPro"/>
</dbReference>
<dbReference type="Gene3D" id="3.40.50.12240">
    <property type="match status" value="1"/>
</dbReference>
<name>A0A8J5YJJ9_9ROSI</name>
<accession>A0A8J5YJJ9</accession>
<dbReference type="OrthoDB" id="9805536at2759"/>
<dbReference type="GO" id="GO:0043531">
    <property type="term" value="F:ADP binding"/>
    <property type="evidence" value="ECO:0007669"/>
    <property type="project" value="TreeGrafter"/>
</dbReference>
<evidence type="ECO:0000256" key="1">
    <source>
        <dbReference type="ARBA" id="ARBA00008936"/>
    </source>
</evidence>
<proteinExistence type="inferred from homology"/>
<dbReference type="GO" id="GO:0005743">
    <property type="term" value="C:mitochondrial inner membrane"/>
    <property type="evidence" value="ECO:0007669"/>
    <property type="project" value="UniProtKB-SubCell"/>
</dbReference>
<dbReference type="GO" id="GO:0046933">
    <property type="term" value="F:proton-transporting ATP synthase activity, rotational mechanism"/>
    <property type="evidence" value="ECO:0007669"/>
    <property type="project" value="InterPro"/>
</dbReference>
<evidence type="ECO:0000313" key="4">
    <source>
        <dbReference type="Proteomes" id="UP000701853"/>
    </source>
</evidence>
<protein>
    <recommendedName>
        <fullName evidence="2">ATPase F1/V1/A1 complex alpha/beta subunit nucleotide-binding domain-containing protein</fullName>
    </recommendedName>
</protein>
<dbReference type="PANTHER" id="PTHR48082">
    <property type="entry name" value="ATP SYNTHASE SUBUNIT ALPHA, MITOCHONDRIAL"/>
    <property type="match status" value="1"/>
</dbReference>
<sequence>MYCEWHTLIIYDDLSKQAQAYRQMSLILRRPPYREAYPGNVFYLHSRIFERAVKLSSQLGEGSMKLAQFAKLEAFVQFASDINKATQNQLHEVNDYVSVKQTQSAPLMVEEQIIEIGQVRKFLIELHTYLKMNKPQFQEIISYTSSNILYQDIH</sequence>
<dbReference type="SUPFAM" id="SSF47917">
    <property type="entry name" value="C-terminal domain of alpha and beta subunits of F1 ATP synthase"/>
    <property type="match status" value="1"/>
</dbReference>
<reference evidence="3 4" key="1">
    <citation type="journal article" date="2021" name="bioRxiv">
        <title>The Gossypium anomalum genome as a resource for cotton improvement and evolutionary analysis of hybrid incompatibility.</title>
        <authorList>
            <person name="Grover C.E."/>
            <person name="Yuan D."/>
            <person name="Arick M.A."/>
            <person name="Miller E.R."/>
            <person name="Hu G."/>
            <person name="Peterson D.G."/>
            <person name="Wendel J.F."/>
            <person name="Udall J.A."/>
        </authorList>
    </citation>
    <scope>NUCLEOTIDE SEQUENCE [LARGE SCALE GENOMIC DNA]</scope>
    <source>
        <strain evidence="3">JFW-Udall</strain>
        <tissue evidence="3">Leaf</tissue>
    </source>
</reference>
<keyword evidence="4" id="KW-1185">Reference proteome</keyword>
<evidence type="ECO:0000313" key="3">
    <source>
        <dbReference type="EMBL" id="KAG8483152.1"/>
    </source>
</evidence>
<dbReference type="InterPro" id="IPR000194">
    <property type="entry name" value="ATPase_F1/V1/A1_a/bsu_nucl-bd"/>
</dbReference>
<comment type="similarity">
    <text evidence="1">Belongs to the ATPase alpha/beta chains family.</text>
</comment>
<dbReference type="PANTHER" id="PTHR48082:SF2">
    <property type="entry name" value="ATP SYNTHASE SUBUNIT ALPHA, MITOCHONDRIAL"/>
    <property type="match status" value="1"/>
</dbReference>
<dbReference type="GO" id="GO:0005524">
    <property type="term" value="F:ATP binding"/>
    <property type="evidence" value="ECO:0007669"/>
    <property type="project" value="InterPro"/>
</dbReference>
<comment type="caution">
    <text evidence="3">The sequence shown here is derived from an EMBL/GenBank/DDBJ whole genome shotgun (WGS) entry which is preliminary data.</text>
</comment>
<dbReference type="SUPFAM" id="SSF52540">
    <property type="entry name" value="P-loop containing nucleoside triphosphate hydrolases"/>
    <property type="match status" value="1"/>
</dbReference>
<dbReference type="InterPro" id="IPR005294">
    <property type="entry name" value="ATP_synth_F1_asu"/>
</dbReference>
<evidence type="ECO:0000259" key="2">
    <source>
        <dbReference type="Pfam" id="PF00006"/>
    </source>
</evidence>
<feature type="domain" description="ATPase F1/V1/A1 complex alpha/beta subunit nucleotide-binding" evidence="2">
    <location>
        <begin position="6"/>
        <end position="67"/>
    </location>
</feature>
<gene>
    <name evidence="3" type="ORF">CXB51_022111</name>
</gene>
<organism evidence="3 4">
    <name type="scientific">Gossypium anomalum</name>
    <dbReference type="NCBI Taxonomy" id="47600"/>
    <lineage>
        <taxon>Eukaryota</taxon>
        <taxon>Viridiplantae</taxon>
        <taxon>Streptophyta</taxon>
        <taxon>Embryophyta</taxon>
        <taxon>Tracheophyta</taxon>
        <taxon>Spermatophyta</taxon>
        <taxon>Magnoliopsida</taxon>
        <taxon>eudicotyledons</taxon>
        <taxon>Gunneridae</taxon>
        <taxon>Pentapetalae</taxon>
        <taxon>rosids</taxon>
        <taxon>malvids</taxon>
        <taxon>Malvales</taxon>
        <taxon>Malvaceae</taxon>
        <taxon>Malvoideae</taxon>
        <taxon>Gossypium</taxon>
    </lineage>
</organism>
<dbReference type="Proteomes" id="UP000701853">
    <property type="component" value="Chromosome 9"/>
</dbReference>
<dbReference type="InterPro" id="IPR027417">
    <property type="entry name" value="P-loop_NTPase"/>
</dbReference>
<dbReference type="EMBL" id="JAHUZN010000009">
    <property type="protein sequence ID" value="KAG8483152.1"/>
    <property type="molecule type" value="Genomic_DNA"/>
</dbReference>
<dbReference type="Pfam" id="PF00006">
    <property type="entry name" value="ATP-synt_ab"/>
    <property type="match status" value="1"/>
</dbReference>
<dbReference type="AlphaFoldDB" id="A0A8J5YJJ9"/>